<name>C7Q9C2_CATAD</name>
<dbReference type="PANTHER" id="PTHR43611">
    <property type="entry name" value="ALPHA-D-GLUCOSE 1-PHOSPHATE PHOSPHATASE"/>
    <property type="match status" value="1"/>
</dbReference>
<dbReference type="SFLD" id="SFLDS00003">
    <property type="entry name" value="Haloacid_Dehalogenase"/>
    <property type="match status" value="1"/>
</dbReference>
<dbReference type="SUPFAM" id="SSF56784">
    <property type="entry name" value="HAD-like"/>
    <property type="match status" value="1"/>
</dbReference>
<dbReference type="STRING" id="479433.Caci_5409"/>
<dbReference type="InterPro" id="IPR036412">
    <property type="entry name" value="HAD-like_sf"/>
</dbReference>
<sequence length="267" mass="28117">MTPAPPAVPAPVPASTPAPVQAPAFTAVVIDFFGTLTTSAPDEVWFQAAAASAAPLGLEPALWRETLTASFVERATGALGDLPETFRALARRCGVDPSEGALAEACEARVKAQNELFVFREDVLGALQALKARGYRVGLLSDCTPELPVAWPQLAVSGFFDTAVFSCVEGLKKPNPAFFRLVAERLGVAPADCLYVGDGGSRELSGAAAVGMTPLMLRAEDWHSNSAYDREDDWAGAEIASFTALISKIDAAGLSARSLLAQHQDRD</sequence>
<protein>
    <submittedName>
        <fullName evidence="1">HAD-superfamily hydrolase, subfamily IA, variant 1</fullName>
    </submittedName>
</protein>
<dbReference type="eggNOG" id="COG1011">
    <property type="taxonomic scope" value="Bacteria"/>
</dbReference>
<evidence type="ECO:0000313" key="1">
    <source>
        <dbReference type="EMBL" id="ACU74268.1"/>
    </source>
</evidence>
<dbReference type="InterPro" id="IPR023214">
    <property type="entry name" value="HAD_sf"/>
</dbReference>
<dbReference type="KEGG" id="cai:Caci_5409"/>
<dbReference type="EMBL" id="CP001700">
    <property type="protein sequence ID" value="ACU74268.1"/>
    <property type="molecule type" value="Genomic_DNA"/>
</dbReference>
<dbReference type="RefSeq" id="WP_015793997.1">
    <property type="nucleotide sequence ID" value="NC_013131.1"/>
</dbReference>
<dbReference type="HOGENOM" id="CLU_045011_20_0_11"/>
<gene>
    <name evidence="1" type="ordered locus">Caci_5409</name>
</gene>
<dbReference type="Gene3D" id="3.40.50.1000">
    <property type="entry name" value="HAD superfamily/HAD-like"/>
    <property type="match status" value="1"/>
</dbReference>
<dbReference type="OrthoDB" id="3680851at2"/>
<dbReference type="NCBIfam" id="TIGR01549">
    <property type="entry name" value="HAD-SF-IA-v1"/>
    <property type="match status" value="1"/>
</dbReference>
<dbReference type="PANTHER" id="PTHR43611:SF3">
    <property type="entry name" value="FLAVIN MONONUCLEOTIDE HYDROLASE 1, CHLOROPLATIC"/>
    <property type="match status" value="1"/>
</dbReference>
<dbReference type="Proteomes" id="UP000000851">
    <property type="component" value="Chromosome"/>
</dbReference>
<keyword evidence="2" id="KW-1185">Reference proteome</keyword>
<proteinExistence type="predicted"/>
<dbReference type="AlphaFoldDB" id="C7Q9C2"/>
<accession>C7Q9C2</accession>
<organism evidence="1 2">
    <name type="scientific">Catenulispora acidiphila (strain DSM 44928 / JCM 14897 / NBRC 102108 / NRRL B-24433 / ID139908)</name>
    <dbReference type="NCBI Taxonomy" id="479433"/>
    <lineage>
        <taxon>Bacteria</taxon>
        <taxon>Bacillati</taxon>
        <taxon>Actinomycetota</taxon>
        <taxon>Actinomycetes</taxon>
        <taxon>Catenulisporales</taxon>
        <taxon>Catenulisporaceae</taxon>
        <taxon>Catenulispora</taxon>
    </lineage>
</organism>
<evidence type="ECO:0000313" key="2">
    <source>
        <dbReference type="Proteomes" id="UP000000851"/>
    </source>
</evidence>
<reference evidence="1 2" key="1">
    <citation type="journal article" date="2009" name="Stand. Genomic Sci.">
        <title>Complete genome sequence of Catenulispora acidiphila type strain (ID 139908).</title>
        <authorList>
            <person name="Copeland A."/>
            <person name="Lapidus A."/>
            <person name="Glavina Del Rio T."/>
            <person name="Nolan M."/>
            <person name="Lucas S."/>
            <person name="Chen F."/>
            <person name="Tice H."/>
            <person name="Cheng J.F."/>
            <person name="Bruce D."/>
            <person name="Goodwin L."/>
            <person name="Pitluck S."/>
            <person name="Mikhailova N."/>
            <person name="Pati A."/>
            <person name="Ivanova N."/>
            <person name="Mavromatis K."/>
            <person name="Chen A."/>
            <person name="Palaniappan K."/>
            <person name="Chain P."/>
            <person name="Land M."/>
            <person name="Hauser L."/>
            <person name="Chang Y.J."/>
            <person name="Jeffries C.D."/>
            <person name="Chertkov O."/>
            <person name="Brettin T."/>
            <person name="Detter J.C."/>
            <person name="Han C."/>
            <person name="Ali Z."/>
            <person name="Tindall B.J."/>
            <person name="Goker M."/>
            <person name="Bristow J."/>
            <person name="Eisen J.A."/>
            <person name="Markowitz V."/>
            <person name="Hugenholtz P."/>
            <person name="Kyrpides N.C."/>
            <person name="Klenk H.P."/>
        </authorList>
    </citation>
    <scope>NUCLEOTIDE SEQUENCE [LARGE SCALE GENOMIC DNA]</scope>
    <source>
        <strain evidence="2">DSM 44928 / JCM 14897 / NBRC 102108 / NRRL B-24433 / ID139908</strain>
    </source>
</reference>
<dbReference type="Pfam" id="PF00702">
    <property type="entry name" value="Hydrolase"/>
    <property type="match status" value="1"/>
</dbReference>
<dbReference type="SFLD" id="SFLDG01129">
    <property type="entry name" value="C1.5:_HAD__Beta-PGM__Phosphata"/>
    <property type="match status" value="1"/>
</dbReference>
<dbReference type="InParanoid" id="C7Q9C2"/>
<dbReference type="PRINTS" id="PR00413">
    <property type="entry name" value="HADHALOGNASE"/>
</dbReference>
<keyword evidence="1" id="KW-0378">Hydrolase</keyword>
<dbReference type="GO" id="GO:0016787">
    <property type="term" value="F:hydrolase activity"/>
    <property type="evidence" value="ECO:0007669"/>
    <property type="project" value="UniProtKB-KW"/>
</dbReference>
<dbReference type="InterPro" id="IPR006439">
    <property type="entry name" value="HAD-SF_hydro_IA"/>
</dbReference>